<proteinExistence type="predicted"/>
<dbReference type="Gene3D" id="3.90.660.10">
    <property type="match status" value="1"/>
</dbReference>
<evidence type="ECO:0000256" key="1">
    <source>
        <dbReference type="ARBA" id="ARBA00001974"/>
    </source>
</evidence>
<protein>
    <submittedName>
        <fullName evidence="5">Spermine oxidase-like</fullName>
    </submittedName>
</protein>
<dbReference type="Proteomes" id="UP001295444">
    <property type="component" value="Chromosome 07"/>
</dbReference>
<comment type="cofactor">
    <cofactor evidence="1">
        <name>FAD</name>
        <dbReference type="ChEBI" id="CHEBI:57692"/>
    </cofactor>
</comment>
<dbReference type="SUPFAM" id="SSF51905">
    <property type="entry name" value="FAD/NAD(P)-binding domain"/>
    <property type="match status" value="1"/>
</dbReference>
<gene>
    <name evidence="5" type="ORF">PECUL_23A011199</name>
</gene>
<evidence type="ECO:0000259" key="4">
    <source>
        <dbReference type="Pfam" id="PF01593"/>
    </source>
</evidence>
<dbReference type="InterPro" id="IPR002937">
    <property type="entry name" value="Amino_oxidase"/>
</dbReference>
<dbReference type="GO" id="GO:0046592">
    <property type="term" value="F:polyamine oxidase activity"/>
    <property type="evidence" value="ECO:0007669"/>
    <property type="project" value="TreeGrafter"/>
</dbReference>
<dbReference type="InterPro" id="IPR050281">
    <property type="entry name" value="Flavin_monoamine_oxidase"/>
</dbReference>
<keyword evidence="2" id="KW-0285">Flavoprotein</keyword>
<dbReference type="Gene3D" id="3.50.50.60">
    <property type="entry name" value="FAD/NAD(P)-binding domain"/>
    <property type="match status" value="1"/>
</dbReference>
<evidence type="ECO:0000256" key="3">
    <source>
        <dbReference type="ARBA" id="ARBA00022827"/>
    </source>
</evidence>
<evidence type="ECO:0000256" key="2">
    <source>
        <dbReference type="ARBA" id="ARBA00022630"/>
    </source>
</evidence>
<organism evidence="5 6">
    <name type="scientific">Pelobates cultripes</name>
    <name type="common">Western spadefoot toad</name>
    <dbReference type="NCBI Taxonomy" id="61616"/>
    <lineage>
        <taxon>Eukaryota</taxon>
        <taxon>Metazoa</taxon>
        <taxon>Chordata</taxon>
        <taxon>Craniata</taxon>
        <taxon>Vertebrata</taxon>
        <taxon>Euteleostomi</taxon>
        <taxon>Amphibia</taxon>
        <taxon>Batrachia</taxon>
        <taxon>Anura</taxon>
        <taxon>Pelobatoidea</taxon>
        <taxon>Pelobatidae</taxon>
        <taxon>Pelobates</taxon>
    </lineage>
</organism>
<feature type="domain" description="Amine oxidase" evidence="4">
    <location>
        <begin position="130"/>
        <end position="602"/>
    </location>
</feature>
<evidence type="ECO:0000313" key="5">
    <source>
        <dbReference type="EMBL" id="CAH2305331.1"/>
    </source>
</evidence>
<dbReference type="Pfam" id="PF01593">
    <property type="entry name" value="Amino_oxidase"/>
    <property type="match status" value="1"/>
</dbReference>
<dbReference type="PANTHER" id="PTHR10742">
    <property type="entry name" value="FLAVIN MONOAMINE OXIDASE"/>
    <property type="match status" value="1"/>
</dbReference>
<reference evidence="5" key="1">
    <citation type="submission" date="2022-03" db="EMBL/GenBank/DDBJ databases">
        <authorList>
            <person name="Alioto T."/>
            <person name="Alioto T."/>
            <person name="Gomez Garrido J."/>
        </authorList>
    </citation>
    <scope>NUCLEOTIDE SEQUENCE</scope>
</reference>
<dbReference type="InterPro" id="IPR036188">
    <property type="entry name" value="FAD/NAD-bd_sf"/>
</dbReference>
<keyword evidence="6" id="KW-1185">Reference proteome</keyword>
<dbReference type="EMBL" id="OW240918">
    <property type="protein sequence ID" value="CAH2305331.1"/>
    <property type="molecule type" value="Genomic_DNA"/>
</dbReference>
<dbReference type="AlphaFoldDB" id="A0AAD1SNU0"/>
<evidence type="ECO:0000313" key="6">
    <source>
        <dbReference type="Proteomes" id="UP001295444"/>
    </source>
</evidence>
<dbReference type="SUPFAM" id="SSF54373">
    <property type="entry name" value="FAD-linked reductases, C-terminal domain"/>
    <property type="match status" value="1"/>
</dbReference>
<accession>A0AAD1SNU0</accession>
<dbReference type="PANTHER" id="PTHR10742:SF377">
    <property type="entry name" value="SPERMINE OXIDASE-LIKE"/>
    <property type="match status" value="1"/>
</dbReference>
<sequence>MAAALDINALHQRHLLGHTSLVIRTPHWSDTTFSAMPCLLLFTVLLQIESLRFGVIKIRSTSDVSKLNWQRYIKCQHKMLSISLLKKFFSLPDLFFSRRVLKTPFNSLLNSMEYKSNCPPSRVVIIGAGFAGLAAATTLVKHGFKDLVILEALERAGGRVWTHKPFGTAALELGATWIHGQKDNPLYSMAKQHGLLAEEGFNMVSCQPVTVTPEDYFFTEHGKTLPTEQVEQVTGFFGRLMSKINEQDINLDCGSWSVGEYLDKEFTKTNFSDIEVSKGVYEWCKRAECVDEACNSMYEFSLSQLSLYTALEGPFFNCLGSGGYQALLNILLEQLPPNSLRCQKPVQCIHWEGLPVDSSNVSVYPVKVHCEDGEEFPATHVIVTVSLGCLKHQASSFFDPPLPRGKMEAISRLGFGTVAKIFLEFSEPFWPENCAGIQLVWDCGPESPEGYAYCKSGEFWRSEWYKKIGGFDCVPMHRSTLCGWITGLAAEHMETLPEREVGDVCVSLLKRFTGWPVTELRGVLRSTWHSNPYIRGSYTNVPVGVDAIKEQTALQEPLPSTHQKKNIRPLQVLFAGEATNTNFYTTTHGAYLSGVREAERILKLYETKASPRL</sequence>
<name>A0AAD1SNU0_PELCU</name>
<keyword evidence="3" id="KW-0274">FAD</keyword>